<evidence type="ECO:0000256" key="1">
    <source>
        <dbReference type="SAM" id="Phobius"/>
    </source>
</evidence>
<dbReference type="STRING" id="363870.NG54_14675"/>
<organism evidence="2 4">
    <name type="scientific">Heyndrickxia ginsengihumi</name>
    <dbReference type="NCBI Taxonomy" id="363870"/>
    <lineage>
        <taxon>Bacteria</taxon>
        <taxon>Bacillati</taxon>
        <taxon>Bacillota</taxon>
        <taxon>Bacilli</taxon>
        <taxon>Bacillales</taxon>
        <taxon>Bacillaceae</taxon>
        <taxon>Heyndrickxia</taxon>
    </lineage>
</organism>
<evidence type="ECO:0008006" key="6">
    <source>
        <dbReference type="Google" id="ProtNLM"/>
    </source>
</evidence>
<dbReference type="EMBL" id="JAAIWK010000002">
    <property type="protein sequence ID" value="NEY18896.1"/>
    <property type="molecule type" value="Genomic_DNA"/>
</dbReference>
<gene>
    <name evidence="3" type="ORF">G4D61_02790</name>
    <name evidence="2" type="ORF">NG54_14675</name>
</gene>
<feature type="transmembrane region" description="Helical" evidence="1">
    <location>
        <begin position="6"/>
        <end position="22"/>
    </location>
</feature>
<dbReference type="InterPro" id="IPR025428">
    <property type="entry name" value="Spore_YhaL"/>
</dbReference>
<dbReference type="EMBL" id="JRUN01000051">
    <property type="protein sequence ID" value="KHD84585.1"/>
    <property type="molecule type" value="Genomic_DNA"/>
</dbReference>
<keyword evidence="5" id="KW-1185">Reference proteome</keyword>
<dbReference type="RefSeq" id="WP_025727565.1">
    <property type="nucleotide sequence ID" value="NZ_JAAIWK010000002.1"/>
</dbReference>
<protein>
    <recommendedName>
        <fullName evidence="6">SigE-dependent sporulation protein</fullName>
    </recommendedName>
</protein>
<sequence>MDFPIWVYFVIAGIIISAFMAVKTSREEREEELEWIEKEGEVFIERMNKEKERKHVDQETLKANEG</sequence>
<dbReference type="Proteomes" id="UP000030588">
    <property type="component" value="Unassembled WGS sequence"/>
</dbReference>
<evidence type="ECO:0000313" key="4">
    <source>
        <dbReference type="Proteomes" id="UP000030588"/>
    </source>
</evidence>
<dbReference type="AlphaFoldDB" id="A0A0A6V921"/>
<dbReference type="Pfam" id="PF14147">
    <property type="entry name" value="Spore_YhaL"/>
    <property type="match status" value="1"/>
</dbReference>
<keyword evidence="1" id="KW-0472">Membrane</keyword>
<name>A0A0A6V921_9BACI</name>
<dbReference type="Proteomes" id="UP000476934">
    <property type="component" value="Unassembled WGS sequence"/>
</dbReference>
<evidence type="ECO:0000313" key="5">
    <source>
        <dbReference type="Proteomes" id="UP000476934"/>
    </source>
</evidence>
<reference evidence="2 4" key="1">
    <citation type="submission" date="2014-10" db="EMBL/GenBank/DDBJ databases">
        <title>Draft genome of phytase producing Bacillus ginsengihumi strain M2.11.</title>
        <authorList>
            <person name="Toymentseva A."/>
            <person name="Boulygina E.A."/>
            <person name="Kazakov S.V."/>
            <person name="Kayumov I."/>
            <person name="Suleimanova A.D."/>
            <person name="Mardanova A.M."/>
            <person name="Maria S.N."/>
            <person name="Sergey M.Y."/>
            <person name="Sharipova M.R."/>
        </authorList>
    </citation>
    <scope>NUCLEOTIDE SEQUENCE [LARGE SCALE GENOMIC DNA]</scope>
    <source>
        <strain evidence="2 4">M2.11</strain>
    </source>
</reference>
<proteinExistence type="predicted"/>
<comment type="caution">
    <text evidence="2">The sequence shown here is derived from an EMBL/GenBank/DDBJ whole genome shotgun (WGS) entry which is preliminary data.</text>
</comment>
<keyword evidence="1" id="KW-1133">Transmembrane helix</keyword>
<evidence type="ECO:0000313" key="3">
    <source>
        <dbReference type="EMBL" id="NEY18896.1"/>
    </source>
</evidence>
<reference evidence="3 5" key="2">
    <citation type="submission" date="2020-02" db="EMBL/GenBank/DDBJ databases">
        <authorList>
            <person name="Feng H."/>
        </authorList>
    </citation>
    <scope>NUCLEOTIDE SEQUENCE [LARGE SCALE GENOMIC DNA]</scope>
    <source>
        <strain evidence="3 5">Gsoil 114</strain>
    </source>
</reference>
<evidence type="ECO:0000313" key="2">
    <source>
        <dbReference type="EMBL" id="KHD84585.1"/>
    </source>
</evidence>
<reference evidence="3 5" key="3">
    <citation type="submission" date="2020-03" db="EMBL/GenBank/DDBJ databases">
        <title>Bacillus aquiflavi sp. nov., isolated from yellow water of strong flavor Chinese baijiu in Yibin region of China.</title>
        <authorList>
            <person name="Xie J."/>
        </authorList>
    </citation>
    <scope>NUCLEOTIDE SEQUENCE [LARGE SCALE GENOMIC DNA]</scope>
    <source>
        <strain evidence="3 5">Gsoil 114</strain>
    </source>
</reference>
<accession>A0A0A6V921</accession>
<keyword evidence="1" id="KW-0812">Transmembrane</keyword>